<sequence>MPVNRFSLVLLTTSLAAGCSSSPLFESWRGNPLESERVVVAQGDDELIAAIDSNEDLATNAPLDDAISSDLKAKAKEARKKLDEPKSSDSGELAQTDMWSRMRAGFAMDHSVDNPRMQAQLDWYARNPRYIQRVTERGARYLHHILSEAEARGLPTELALLPVVESAFDPFAYSHGRAAGLWQFIPSTGKYFGLTQSWWHDDRRDVLTSTDAALTYLDRLANRFDGDFTLALAAYNSGGGTVSSAMRRNRKAGKPTDYWSLRLPKETRHYVPKLLALAKIIDNPEAYGIQLPELKNEPYFEVVETGSQLDLAQAAKLAGVDIDEIYLLNPSYNRWATNPDGPHRLLVPTQNAETFRAALAKFPADQRVSWKNYKVTKGDNLGSIARRFSTTTSVIRQVNKLNGDMIRVGQQLLIPSSTKGSEAYALSQSQRIERKQDRKRSGSKVRYTVRSGDTFWDIAREHRVSVREVAAWNGMAPGDPLHPGRELVIWSKVKQPKTVASSARSKAMVRKVGYRVRKGDSLSTIASRFSVNVRDIASWNDLNTNRYLQPGQSLVLYVDIRNSP</sequence>
<dbReference type="GO" id="GO:0008932">
    <property type="term" value="F:lytic endotransglycosylase activity"/>
    <property type="evidence" value="ECO:0007669"/>
    <property type="project" value="TreeGrafter"/>
</dbReference>
<dbReference type="GO" id="GO:0000270">
    <property type="term" value="P:peptidoglycan metabolic process"/>
    <property type="evidence" value="ECO:0007669"/>
    <property type="project" value="InterPro"/>
</dbReference>
<dbReference type="PANTHER" id="PTHR33734:SF22">
    <property type="entry name" value="MEMBRANE-BOUND LYTIC MUREIN TRANSGLYCOSYLASE D"/>
    <property type="match status" value="1"/>
</dbReference>
<comment type="caution">
    <text evidence="3">The sequence shown here is derived from an EMBL/GenBank/DDBJ whole genome shotgun (WGS) entry which is preliminary data.</text>
</comment>
<feature type="domain" description="LysM" evidence="2">
    <location>
        <begin position="445"/>
        <end position="489"/>
    </location>
</feature>
<keyword evidence="4" id="KW-1185">Reference proteome</keyword>
<dbReference type="Proteomes" id="UP000265903">
    <property type="component" value="Unassembled WGS sequence"/>
</dbReference>
<name>A0A3M2RLL7_9GAMM</name>
<reference evidence="3 4" key="1">
    <citation type="submission" date="2018-08" db="EMBL/GenBank/DDBJ databases">
        <title>Whole Genome Sequence of the Moderate Halophilic Marine Bacterium Marinobacter litoralis Sw-45.</title>
        <authorList>
            <person name="Musa H."/>
        </authorList>
    </citation>
    <scope>NUCLEOTIDE SEQUENCE [LARGE SCALE GENOMIC DNA]</scope>
    <source>
        <strain evidence="3 4">Sw-45</strain>
    </source>
</reference>
<dbReference type="InterPro" id="IPR036779">
    <property type="entry name" value="LysM_dom_sf"/>
</dbReference>
<dbReference type="GO" id="GO:0016020">
    <property type="term" value="C:membrane"/>
    <property type="evidence" value="ECO:0007669"/>
    <property type="project" value="InterPro"/>
</dbReference>
<gene>
    <name evidence="3" type="primary">mltD</name>
    <name evidence="3" type="ORF">DOQ08_00918</name>
</gene>
<feature type="domain" description="LysM" evidence="2">
    <location>
        <begin position="371"/>
        <end position="414"/>
    </location>
</feature>
<evidence type="ECO:0000259" key="2">
    <source>
        <dbReference type="PROSITE" id="PS51782"/>
    </source>
</evidence>
<dbReference type="OrthoDB" id="9815002at2"/>
<evidence type="ECO:0000313" key="3">
    <source>
        <dbReference type="EMBL" id="RMJ06233.1"/>
    </source>
</evidence>
<dbReference type="CDD" id="cd16894">
    <property type="entry name" value="MltD-like"/>
    <property type="match status" value="1"/>
</dbReference>
<dbReference type="CDD" id="cd00118">
    <property type="entry name" value="LysM"/>
    <property type="match status" value="3"/>
</dbReference>
<dbReference type="InterPro" id="IPR023346">
    <property type="entry name" value="Lysozyme-like_dom_sf"/>
</dbReference>
<dbReference type="EC" id="4.2.2.-" evidence="3"/>
<keyword evidence="3" id="KW-0456">Lyase</keyword>
<evidence type="ECO:0000256" key="1">
    <source>
        <dbReference type="ARBA" id="ARBA00007734"/>
    </source>
</evidence>
<dbReference type="SMART" id="SM00257">
    <property type="entry name" value="LysM"/>
    <property type="match status" value="3"/>
</dbReference>
<dbReference type="AlphaFoldDB" id="A0A3M2RLL7"/>
<protein>
    <submittedName>
        <fullName evidence="3">Membrane-bound lytic murein transglycosylase D</fullName>
        <ecNumber evidence="3">4.2.2.-</ecNumber>
    </submittedName>
</protein>
<dbReference type="InterPro" id="IPR018392">
    <property type="entry name" value="LysM"/>
</dbReference>
<dbReference type="PROSITE" id="PS51257">
    <property type="entry name" value="PROKAR_LIPOPROTEIN"/>
    <property type="match status" value="1"/>
</dbReference>
<dbReference type="PANTHER" id="PTHR33734">
    <property type="entry name" value="LYSM DOMAIN-CONTAINING GPI-ANCHORED PROTEIN 2"/>
    <property type="match status" value="1"/>
</dbReference>
<feature type="domain" description="LysM" evidence="2">
    <location>
        <begin position="512"/>
        <end position="556"/>
    </location>
</feature>
<dbReference type="RefSeq" id="WP_114333690.1">
    <property type="nucleotide sequence ID" value="NZ_QMDL01000001.1"/>
</dbReference>
<dbReference type="Pfam" id="PF01464">
    <property type="entry name" value="SLT"/>
    <property type="match status" value="1"/>
</dbReference>
<dbReference type="SUPFAM" id="SSF54106">
    <property type="entry name" value="LysM domain"/>
    <property type="match status" value="3"/>
</dbReference>
<dbReference type="SUPFAM" id="SSF53955">
    <property type="entry name" value="Lysozyme-like"/>
    <property type="match status" value="1"/>
</dbReference>
<dbReference type="InterPro" id="IPR000189">
    <property type="entry name" value="Transglyc_AS"/>
</dbReference>
<dbReference type="EMBL" id="QMDL01000001">
    <property type="protein sequence ID" value="RMJ06233.1"/>
    <property type="molecule type" value="Genomic_DNA"/>
</dbReference>
<organism evidence="3 4">
    <name type="scientific">Marinobacter litoralis</name>
    <dbReference type="NCBI Taxonomy" id="187981"/>
    <lineage>
        <taxon>Bacteria</taxon>
        <taxon>Pseudomonadati</taxon>
        <taxon>Pseudomonadota</taxon>
        <taxon>Gammaproteobacteria</taxon>
        <taxon>Pseudomonadales</taxon>
        <taxon>Marinobacteraceae</taxon>
        <taxon>Marinobacter</taxon>
    </lineage>
</organism>
<dbReference type="InterPro" id="IPR008258">
    <property type="entry name" value="Transglycosylase_SLT_dom_1"/>
</dbReference>
<dbReference type="Gene3D" id="3.10.350.10">
    <property type="entry name" value="LysM domain"/>
    <property type="match status" value="3"/>
</dbReference>
<accession>A0A3M2RLL7</accession>
<dbReference type="Gene3D" id="1.10.530.10">
    <property type="match status" value="1"/>
</dbReference>
<dbReference type="PROSITE" id="PS00922">
    <property type="entry name" value="TRANSGLYCOSYLASE"/>
    <property type="match status" value="1"/>
</dbReference>
<comment type="similarity">
    <text evidence="1">Belongs to the transglycosylase Slt family.</text>
</comment>
<evidence type="ECO:0000313" key="4">
    <source>
        <dbReference type="Proteomes" id="UP000265903"/>
    </source>
</evidence>
<dbReference type="PROSITE" id="PS51782">
    <property type="entry name" value="LYSM"/>
    <property type="match status" value="3"/>
</dbReference>
<proteinExistence type="inferred from homology"/>
<dbReference type="Pfam" id="PF01476">
    <property type="entry name" value="LysM"/>
    <property type="match status" value="3"/>
</dbReference>